<dbReference type="EMBL" id="ML121553">
    <property type="protein sequence ID" value="RPB22223.1"/>
    <property type="molecule type" value="Genomic_DNA"/>
</dbReference>
<accession>A0A3N4LH84</accession>
<dbReference type="OrthoDB" id="289314at2759"/>
<evidence type="ECO:0000313" key="12">
    <source>
        <dbReference type="EMBL" id="RPB22223.1"/>
    </source>
</evidence>
<dbReference type="SMART" id="SM00312">
    <property type="entry name" value="PX"/>
    <property type="match status" value="1"/>
</dbReference>
<feature type="compositionally biased region" description="Polar residues" evidence="10">
    <location>
        <begin position="39"/>
        <end position="53"/>
    </location>
</feature>
<feature type="domain" description="PX" evidence="11">
    <location>
        <begin position="100"/>
        <end position="220"/>
    </location>
</feature>
<gene>
    <name evidence="12" type="ORF">L211DRAFT_810896</name>
</gene>
<proteinExistence type="inferred from homology"/>
<reference evidence="12 13" key="1">
    <citation type="journal article" date="2018" name="Nat. Ecol. Evol.">
        <title>Pezizomycetes genomes reveal the molecular basis of ectomycorrhizal truffle lifestyle.</title>
        <authorList>
            <person name="Murat C."/>
            <person name="Payen T."/>
            <person name="Noel B."/>
            <person name="Kuo A."/>
            <person name="Morin E."/>
            <person name="Chen J."/>
            <person name="Kohler A."/>
            <person name="Krizsan K."/>
            <person name="Balestrini R."/>
            <person name="Da Silva C."/>
            <person name="Montanini B."/>
            <person name="Hainaut M."/>
            <person name="Levati E."/>
            <person name="Barry K.W."/>
            <person name="Belfiori B."/>
            <person name="Cichocki N."/>
            <person name="Clum A."/>
            <person name="Dockter R.B."/>
            <person name="Fauchery L."/>
            <person name="Guy J."/>
            <person name="Iotti M."/>
            <person name="Le Tacon F."/>
            <person name="Lindquist E.A."/>
            <person name="Lipzen A."/>
            <person name="Malagnac F."/>
            <person name="Mello A."/>
            <person name="Molinier V."/>
            <person name="Miyauchi S."/>
            <person name="Poulain J."/>
            <person name="Riccioni C."/>
            <person name="Rubini A."/>
            <person name="Sitrit Y."/>
            <person name="Splivallo R."/>
            <person name="Traeger S."/>
            <person name="Wang M."/>
            <person name="Zifcakova L."/>
            <person name="Wipf D."/>
            <person name="Zambonelli A."/>
            <person name="Paolocci F."/>
            <person name="Nowrousian M."/>
            <person name="Ottonello S."/>
            <person name="Baldrian P."/>
            <person name="Spatafora J.W."/>
            <person name="Henrissat B."/>
            <person name="Nagy L.G."/>
            <person name="Aury J.M."/>
            <person name="Wincker P."/>
            <person name="Grigoriev I.V."/>
            <person name="Bonfante P."/>
            <person name="Martin F.M."/>
        </authorList>
    </citation>
    <scope>NUCLEOTIDE SEQUENCE [LARGE SCALE GENOMIC DNA]</scope>
    <source>
        <strain evidence="12 13">ATCC MYA-4762</strain>
    </source>
</reference>
<evidence type="ECO:0000256" key="6">
    <source>
        <dbReference type="ARBA" id="ARBA00023006"/>
    </source>
</evidence>
<organism evidence="12 13">
    <name type="scientific">Terfezia boudieri ATCC MYA-4762</name>
    <dbReference type="NCBI Taxonomy" id="1051890"/>
    <lineage>
        <taxon>Eukaryota</taxon>
        <taxon>Fungi</taxon>
        <taxon>Dikarya</taxon>
        <taxon>Ascomycota</taxon>
        <taxon>Pezizomycotina</taxon>
        <taxon>Pezizomycetes</taxon>
        <taxon>Pezizales</taxon>
        <taxon>Pezizaceae</taxon>
        <taxon>Terfezia</taxon>
    </lineage>
</organism>
<dbReference type="STRING" id="1051890.A0A3N4LH84"/>
<dbReference type="GO" id="GO:0042147">
    <property type="term" value="P:retrograde transport, endosome to Golgi"/>
    <property type="evidence" value="ECO:0007669"/>
    <property type="project" value="InterPro"/>
</dbReference>
<dbReference type="InterPro" id="IPR027267">
    <property type="entry name" value="AH/BAR_dom_sf"/>
</dbReference>
<keyword evidence="7" id="KW-0446">Lipid-binding</keyword>
<dbReference type="InterPro" id="IPR051079">
    <property type="entry name" value="Sorting_Nexin_Autophagy"/>
</dbReference>
<keyword evidence="3" id="KW-0813">Transport</keyword>
<evidence type="ECO:0000256" key="7">
    <source>
        <dbReference type="ARBA" id="ARBA00023121"/>
    </source>
</evidence>
<feature type="region of interest" description="Disordered" evidence="10">
    <location>
        <begin position="438"/>
        <end position="524"/>
    </location>
</feature>
<keyword evidence="6" id="KW-0072">Autophagy</keyword>
<evidence type="ECO:0000313" key="13">
    <source>
        <dbReference type="Proteomes" id="UP000267821"/>
    </source>
</evidence>
<dbReference type="SUPFAM" id="SSF64268">
    <property type="entry name" value="PX domain"/>
    <property type="match status" value="1"/>
</dbReference>
<dbReference type="InParanoid" id="A0A3N4LH84"/>
<dbReference type="InterPro" id="IPR044106">
    <property type="entry name" value="PX_Snx41/Atg20"/>
</dbReference>
<keyword evidence="4" id="KW-0967">Endosome</keyword>
<dbReference type="PROSITE" id="PS50195">
    <property type="entry name" value="PX"/>
    <property type="match status" value="1"/>
</dbReference>
<feature type="coiled-coil region" evidence="9">
    <location>
        <begin position="405"/>
        <end position="438"/>
    </location>
</feature>
<evidence type="ECO:0000256" key="3">
    <source>
        <dbReference type="ARBA" id="ARBA00022448"/>
    </source>
</evidence>
<comment type="similarity">
    <text evidence="2">Belongs to the sorting nexin family.</text>
</comment>
<dbReference type="GO" id="GO:0010008">
    <property type="term" value="C:endosome membrane"/>
    <property type="evidence" value="ECO:0007669"/>
    <property type="project" value="UniProtKB-SubCell"/>
</dbReference>
<keyword evidence="5" id="KW-0653">Protein transport</keyword>
<evidence type="ECO:0000259" key="11">
    <source>
        <dbReference type="PROSITE" id="PS50195"/>
    </source>
</evidence>
<feature type="compositionally biased region" description="Acidic residues" evidence="10">
    <location>
        <begin position="71"/>
        <end position="81"/>
    </location>
</feature>
<dbReference type="Pfam" id="PF00787">
    <property type="entry name" value="PX"/>
    <property type="match status" value="1"/>
</dbReference>
<protein>
    <recommendedName>
        <fullName evidence="11">PX domain-containing protein</fullName>
    </recommendedName>
</protein>
<evidence type="ECO:0000256" key="1">
    <source>
        <dbReference type="ARBA" id="ARBA00004481"/>
    </source>
</evidence>
<evidence type="ECO:0000256" key="10">
    <source>
        <dbReference type="SAM" id="MobiDB-lite"/>
    </source>
</evidence>
<dbReference type="InterPro" id="IPR036871">
    <property type="entry name" value="PX_dom_sf"/>
</dbReference>
<feature type="region of interest" description="Disordered" evidence="10">
    <location>
        <begin position="1"/>
        <end position="85"/>
    </location>
</feature>
<evidence type="ECO:0000256" key="2">
    <source>
        <dbReference type="ARBA" id="ARBA00010883"/>
    </source>
</evidence>
<feature type="compositionally biased region" description="Low complexity" evidence="10">
    <location>
        <begin position="26"/>
        <end position="38"/>
    </location>
</feature>
<dbReference type="FunCoup" id="A0A3N4LH84">
    <property type="interactions" value="102"/>
</dbReference>
<dbReference type="PANTHER" id="PTHR46979">
    <property type="entry name" value="SORTING NEXIN-41"/>
    <property type="match status" value="1"/>
</dbReference>
<evidence type="ECO:0000256" key="8">
    <source>
        <dbReference type="ARBA" id="ARBA00023136"/>
    </source>
</evidence>
<dbReference type="InterPro" id="IPR001683">
    <property type="entry name" value="PX_dom"/>
</dbReference>
<keyword evidence="9" id="KW-0175">Coiled coil</keyword>
<comment type="subcellular location">
    <subcellularLocation>
        <location evidence="1">Endosome membrane</location>
        <topology evidence="1">Peripheral membrane protein</topology>
    </subcellularLocation>
</comment>
<keyword evidence="13" id="KW-1185">Reference proteome</keyword>
<feature type="compositionally biased region" description="Polar residues" evidence="10">
    <location>
        <begin position="469"/>
        <end position="496"/>
    </location>
</feature>
<evidence type="ECO:0000256" key="9">
    <source>
        <dbReference type="SAM" id="Coils"/>
    </source>
</evidence>
<dbReference type="GO" id="GO:0035091">
    <property type="term" value="F:phosphatidylinositol binding"/>
    <property type="evidence" value="ECO:0007669"/>
    <property type="project" value="InterPro"/>
</dbReference>
<dbReference type="GO" id="GO:0015031">
    <property type="term" value="P:protein transport"/>
    <property type="evidence" value="ECO:0007669"/>
    <property type="project" value="UniProtKB-KW"/>
</dbReference>
<dbReference type="Proteomes" id="UP000267821">
    <property type="component" value="Unassembled WGS sequence"/>
</dbReference>
<evidence type="ECO:0000256" key="4">
    <source>
        <dbReference type="ARBA" id="ARBA00022753"/>
    </source>
</evidence>
<feature type="compositionally biased region" description="Low complexity" evidence="10">
    <location>
        <begin position="504"/>
        <end position="524"/>
    </location>
</feature>
<dbReference type="Gene3D" id="3.30.1520.10">
    <property type="entry name" value="Phox-like domain"/>
    <property type="match status" value="1"/>
</dbReference>
<name>A0A3N4LH84_9PEZI</name>
<dbReference type="PANTHER" id="PTHR46979:SF2">
    <property type="entry name" value="SORTING NEXIN-41"/>
    <property type="match status" value="1"/>
</dbReference>
<keyword evidence="8" id="KW-0472">Membrane</keyword>
<dbReference type="GO" id="GO:0006914">
    <property type="term" value="P:autophagy"/>
    <property type="evidence" value="ECO:0007669"/>
    <property type="project" value="UniProtKB-KW"/>
</dbReference>
<sequence length="642" mass="71230">MWEDNNPLSYDRRSSTSSFTPHDHSYASSPPAFSPTFSNNHINYQSNMSPQMSEQDEDDVPTTHRPSSPHDEDEYSDDDDYPAARRSSVYNSGVERILAENKDLGITIIDAGKNVEGGGRGYIVYTIRTGDFEVRRRYSEFESLRKNLVLLFPCLIVPPIPEKHSLSDYATAPRHAKEEITTIDLRKRMLGVFLNRCLRMKEIRRSPVFAKFLDANASWSEVLNSPPISDLPKAHLRAPPSDPSNPTSGHAFLPVPSASAKLRATPIPLPEGRENPYIHRFPPPDLDLSESQLDPYFYNYETATKEYESLLTGSIEKVNRRILKRLSELATDYSELGARYNAFSLSESGTLATAIERVGQAVDTSYIATEELAHVLSSSFAEPLRESAQFAGVVRSVLKYRTLKRLQEEMTKDQLTEKKQSLEELEQSEAEARRLDQCIARDRDDVESIDSADFPPTHMETPSKGVSGGNISSASPKRSQSTKASQGSTSTPTGRSASAHRKSASTGGAASAPVTTTTSPLSSTAGLASSMMVNGLSSKIFGRLSYAVHGIVDVDPETTRRNNIGKTKEKLAQLEQGLGAAEKDVKEASAGILKDLKRFQKEKEEDLKRMMVAYAKCHIEWAKKNLETWEEAQAEVEKIQVK</sequence>
<dbReference type="GO" id="GO:0005829">
    <property type="term" value="C:cytosol"/>
    <property type="evidence" value="ECO:0007669"/>
    <property type="project" value="GOC"/>
</dbReference>
<dbReference type="Gene3D" id="1.20.1270.60">
    <property type="entry name" value="Arfaptin homology (AH) domain/BAR domain"/>
    <property type="match status" value="2"/>
</dbReference>
<evidence type="ECO:0000256" key="5">
    <source>
        <dbReference type="ARBA" id="ARBA00022927"/>
    </source>
</evidence>
<dbReference type="AlphaFoldDB" id="A0A3N4LH84"/>
<dbReference type="CDD" id="cd06867">
    <property type="entry name" value="PX_SNX41_42"/>
    <property type="match status" value="1"/>
</dbReference>